<gene>
    <name evidence="1" type="ORF">ACAOBT_LOCUS16944</name>
</gene>
<name>A0A9P0PIX7_ACAOB</name>
<proteinExistence type="predicted"/>
<protein>
    <submittedName>
        <fullName evidence="1">Uncharacterized protein</fullName>
    </submittedName>
</protein>
<keyword evidence="2" id="KW-1185">Reference proteome</keyword>
<evidence type="ECO:0000313" key="1">
    <source>
        <dbReference type="EMBL" id="CAH1985908.1"/>
    </source>
</evidence>
<dbReference type="OrthoDB" id="6334211at2759"/>
<dbReference type="EMBL" id="CAKOFQ010006988">
    <property type="protein sequence ID" value="CAH1985908.1"/>
    <property type="molecule type" value="Genomic_DNA"/>
</dbReference>
<reference evidence="1" key="1">
    <citation type="submission" date="2022-03" db="EMBL/GenBank/DDBJ databases">
        <authorList>
            <person name="Sayadi A."/>
        </authorList>
    </citation>
    <scope>NUCLEOTIDE SEQUENCE</scope>
</reference>
<evidence type="ECO:0000313" key="2">
    <source>
        <dbReference type="Proteomes" id="UP001152888"/>
    </source>
</evidence>
<dbReference type="AlphaFoldDB" id="A0A9P0PIX7"/>
<accession>A0A9P0PIX7</accession>
<dbReference type="Proteomes" id="UP001152888">
    <property type="component" value="Unassembled WGS sequence"/>
</dbReference>
<comment type="caution">
    <text evidence="1">The sequence shown here is derived from an EMBL/GenBank/DDBJ whole genome shotgun (WGS) entry which is preliminary data.</text>
</comment>
<organism evidence="1 2">
    <name type="scientific">Acanthoscelides obtectus</name>
    <name type="common">Bean weevil</name>
    <name type="synonym">Bruchus obtectus</name>
    <dbReference type="NCBI Taxonomy" id="200917"/>
    <lineage>
        <taxon>Eukaryota</taxon>
        <taxon>Metazoa</taxon>
        <taxon>Ecdysozoa</taxon>
        <taxon>Arthropoda</taxon>
        <taxon>Hexapoda</taxon>
        <taxon>Insecta</taxon>
        <taxon>Pterygota</taxon>
        <taxon>Neoptera</taxon>
        <taxon>Endopterygota</taxon>
        <taxon>Coleoptera</taxon>
        <taxon>Polyphaga</taxon>
        <taxon>Cucujiformia</taxon>
        <taxon>Chrysomeloidea</taxon>
        <taxon>Chrysomelidae</taxon>
        <taxon>Bruchinae</taxon>
        <taxon>Bruchini</taxon>
        <taxon>Acanthoscelides</taxon>
    </lineage>
</organism>
<sequence length="102" mass="11021">MKKDFLLDILDGGLARAVRVAAEGGVLEESASSDGLQHLVLGGEVVVNAVHLSRTRLPGGVADAEAERIRVFAHHPLEQRALAGARWPAEDYGAERFQCHLR</sequence>